<protein>
    <submittedName>
        <fullName evidence="2">Uncharacterized protein</fullName>
    </submittedName>
</protein>
<comment type="caution">
    <text evidence="2">The sequence shown here is derived from an EMBL/GenBank/DDBJ whole genome shotgun (WGS) entry which is preliminary data.</text>
</comment>
<feature type="transmembrane region" description="Helical" evidence="1">
    <location>
        <begin position="32"/>
        <end position="59"/>
    </location>
</feature>
<dbReference type="Proteomes" id="UP000078543">
    <property type="component" value="Unassembled WGS sequence"/>
</dbReference>
<evidence type="ECO:0000256" key="1">
    <source>
        <dbReference type="SAM" id="Phobius"/>
    </source>
</evidence>
<reference evidence="2 3" key="1">
    <citation type="submission" date="2016-04" db="EMBL/GenBank/DDBJ databases">
        <title>Draft genome sequence of freshwater magnetotactic bacteria Magnetospirillum marisnigri SP-1 and Magnetospirillum moscoviense BB-1.</title>
        <authorList>
            <person name="Koziaeva V."/>
            <person name="Dziuba M.V."/>
            <person name="Ivanov T.M."/>
            <person name="Kuznetsov B."/>
            <person name="Grouzdev D.S."/>
        </authorList>
    </citation>
    <scope>NUCLEOTIDE SEQUENCE [LARGE SCALE GENOMIC DNA]</scope>
    <source>
        <strain evidence="2 3">BB-1</strain>
    </source>
</reference>
<dbReference type="EMBL" id="LWQU01000163">
    <property type="protein sequence ID" value="OAN47882.1"/>
    <property type="molecule type" value="Genomic_DNA"/>
</dbReference>
<keyword evidence="1" id="KW-1133">Transmembrane helix</keyword>
<proteinExistence type="predicted"/>
<keyword evidence="1" id="KW-0472">Membrane</keyword>
<keyword evidence="3" id="KW-1185">Reference proteome</keyword>
<accession>A0A178MGS8</accession>
<gene>
    <name evidence="2" type="ORF">A6A05_03385</name>
</gene>
<evidence type="ECO:0000313" key="2">
    <source>
        <dbReference type="EMBL" id="OAN47882.1"/>
    </source>
</evidence>
<evidence type="ECO:0000313" key="3">
    <source>
        <dbReference type="Proteomes" id="UP000078543"/>
    </source>
</evidence>
<feature type="transmembrane region" description="Helical" evidence="1">
    <location>
        <begin position="71"/>
        <end position="88"/>
    </location>
</feature>
<organism evidence="2 3">
    <name type="scientific">Magnetospirillum moscoviense</name>
    <dbReference type="NCBI Taxonomy" id="1437059"/>
    <lineage>
        <taxon>Bacteria</taxon>
        <taxon>Pseudomonadati</taxon>
        <taxon>Pseudomonadota</taxon>
        <taxon>Alphaproteobacteria</taxon>
        <taxon>Rhodospirillales</taxon>
        <taxon>Rhodospirillaceae</taxon>
        <taxon>Magnetospirillum</taxon>
    </lineage>
</organism>
<dbReference type="AlphaFoldDB" id="A0A178MGS8"/>
<name>A0A178MGS8_9PROT</name>
<keyword evidence="1" id="KW-0812">Transmembrane</keyword>
<feature type="transmembrane region" description="Helical" evidence="1">
    <location>
        <begin position="132"/>
        <end position="150"/>
    </location>
</feature>
<sequence length="164" mass="18175">MTLTIAVLYARALSTGARERQLGDRLKQVAEALAAIVLVLGHPVASLGALALCMLSGLYTQTSFNEAQVNPIAFFALVWGIGWARWMLFRRQTRAAQPRDCLREFVRANRPAIPGLALTLAFTRAIEGNVFGILYMPFIILTILLIVPSIKRRSREGIKRLSSH</sequence>